<evidence type="ECO:0000313" key="1">
    <source>
        <dbReference type="EMBL" id="MBZ7975170.1"/>
    </source>
</evidence>
<reference evidence="1" key="1">
    <citation type="submission" date="2020-07" db="EMBL/GenBank/DDBJ databases">
        <title>Campylobacter molothri sp. nov. isolated from wild birds.</title>
        <authorList>
            <person name="Miller W.G."/>
            <person name="Chapman M.H."/>
            <person name="Yee E."/>
            <person name="Lopes B.S."/>
            <person name="Forbes K.J."/>
        </authorList>
    </citation>
    <scope>NUCLEOTIDE SEQUENCE</scope>
    <source>
        <strain evidence="1">RM9754</strain>
    </source>
</reference>
<dbReference type="Proteomes" id="UP001319828">
    <property type="component" value="Unassembled WGS sequence"/>
</dbReference>
<keyword evidence="2" id="KW-1185">Reference proteome</keyword>
<organism evidence="1 2">
    <name type="scientific">Campylobacter molothri</name>
    <dbReference type="NCBI Taxonomy" id="1032242"/>
    <lineage>
        <taxon>Bacteria</taxon>
        <taxon>Pseudomonadati</taxon>
        <taxon>Campylobacterota</taxon>
        <taxon>Epsilonproteobacteria</taxon>
        <taxon>Campylobacterales</taxon>
        <taxon>Campylobacteraceae</taxon>
        <taxon>Campylobacter</taxon>
    </lineage>
</organism>
<comment type="caution">
    <text evidence="1">The sequence shown here is derived from an EMBL/GenBank/DDBJ whole genome shotgun (WGS) entry which is preliminary data.</text>
</comment>
<gene>
    <name evidence="1" type="ORF">H2252_07260</name>
</gene>
<proteinExistence type="predicted"/>
<evidence type="ECO:0000313" key="2">
    <source>
        <dbReference type="Proteomes" id="UP001319828"/>
    </source>
</evidence>
<protein>
    <submittedName>
        <fullName evidence="1">Motility associated factor glycosyltransferase family protein</fullName>
    </submittedName>
</protein>
<name>A0ACC5W3W2_9BACT</name>
<dbReference type="EMBL" id="JACHUQ010000019">
    <property type="protein sequence ID" value="MBZ7975170.1"/>
    <property type="molecule type" value="Genomic_DNA"/>
</dbReference>
<accession>A0ACC5W3W2</accession>
<sequence>MNFNKNQTILFNKNLDSLNNPTLKEKLKELSITHYELILGKDSLDINLKDTKNHTFLYQDAIKELDIMLKTYNEKYLLYPVLYFYGFGNGILFKALLKNKYHKHLVIFEKELEIIKIMFHLLDFSQELKENRLLILDVNSLEFQDYYDLCSTSPFFEFSRTYFLELSSDYYEKDQEDILNLNNNLIDKFKNAILLKGNNSKDILQGIQQLIYNLPTMLTHPPYQNLLKQRENLSDTAIIVSTGPSLTKQLNTLKQYANKATIISADSSYPILAKHDIKPDYVLSLERILLTSEFFNNDFKEFDKDIIFITTHLTHPQTIKNLKRNNRNFMLAYRGSEIAKYLKIFKYGELSEGHSVANVAYGLAVFLRHKNIIFIGQDLAYGEDGFSHTKDYQNLDKHEGHYQRDFGNFRALAYGGKGFVESSFIWNLFRSFLEKRIHEANQLELCTTYNCTEGGARIEGTIEKPFKEVCEALLKEDLKKPFPKVEVLSKDKQDELLLKSYYKIYKSIKHCQDFSQELLKAYNHILESFSNLNLISNLNEGKEILDYLIQEIDKIKTKLEDGKNMLDLYEILGPLLTQFELNLARIYVLNPKTLEDSYNKSLLWVKEHIEFFNMVYEHIKAQEKALIENITPLENELKKRNLEKYMRKINNAK</sequence>